<dbReference type="AlphaFoldDB" id="A0A6A6UI33"/>
<dbReference type="Gene3D" id="2.40.180.10">
    <property type="entry name" value="Catalase core domain"/>
    <property type="match status" value="1"/>
</dbReference>
<dbReference type="InterPro" id="IPR020835">
    <property type="entry name" value="Catalase_sf"/>
</dbReference>
<dbReference type="Proteomes" id="UP000799302">
    <property type="component" value="Unassembled WGS sequence"/>
</dbReference>
<dbReference type="InterPro" id="IPR018028">
    <property type="entry name" value="Catalase"/>
</dbReference>
<evidence type="ECO:0000259" key="1">
    <source>
        <dbReference type="SMART" id="SM01060"/>
    </source>
</evidence>
<dbReference type="OrthoDB" id="2379805at2759"/>
<sequence length="309" mass="33601">MPLPSDEKLVANATELLGLFKGAFGTPAGYRPAHAKGQLLSGTFTPSAEGKALSKAPHFQAPSTPVLVRFSDSTGIPKIPDTDGNSKPHGIAIRFNLPDENGKRKHTDIVAHSTPHFPVQTGEDFIAFLKALGGGTIGEFLGTHPAAARFVGAPKPFPVSFGTERYFGLNAFKLISPDGKETWTRYHILPTAGYQTIEDAEAEKKGENYLFDEVKERVKSGPIGFKIMAQIAEEGDVTDDITNEWPDSRKQVELGTFEIKDVVEDSESVQKNAIFDPIPRVEGIEPSADPILEFRAALYLISGRERRAA</sequence>
<protein>
    <submittedName>
        <fullName evidence="2">Catalase related subgroup</fullName>
    </submittedName>
</protein>
<dbReference type="GO" id="GO:0005739">
    <property type="term" value="C:mitochondrion"/>
    <property type="evidence" value="ECO:0007669"/>
    <property type="project" value="TreeGrafter"/>
</dbReference>
<dbReference type="GO" id="GO:0042542">
    <property type="term" value="P:response to hydrogen peroxide"/>
    <property type="evidence" value="ECO:0007669"/>
    <property type="project" value="TreeGrafter"/>
</dbReference>
<dbReference type="Pfam" id="PF00199">
    <property type="entry name" value="Catalase"/>
    <property type="match status" value="1"/>
</dbReference>
<dbReference type="PIRSF" id="PIRSF000296">
    <property type="entry name" value="SrpA"/>
    <property type="match status" value="1"/>
</dbReference>
<dbReference type="GO" id="GO:0005777">
    <property type="term" value="C:peroxisome"/>
    <property type="evidence" value="ECO:0007669"/>
    <property type="project" value="TreeGrafter"/>
</dbReference>
<feature type="domain" description="Catalase core" evidence="1">
    <location>
        <begin position="21"/>
        <end position="309"/>
    </location>
</feature>
<dbReference type="InterPro" id="IPR024168">
    <property type="entry name" value="Catalase_SrpA-type_pred"/>
</dbReference>
<dbReference type="Gene3D" id="1.20.1280.120">
    <property type="match status" value="1"/>
</dbReference>
<name>A0A6A6UI33_9PEZI</name>
<dbReference type="GO" id="GO:0020037">
    <property type="term" value="F:heme binding"/>
    <property type="evidence" value="ECO:0007669"/>
    <property type="project" value="InterPro"/>
</dbReference>
<dbReference type="SMART" id="SM01060">
    <property type="entry name" value="Catalase"/>
    <property type="match status" value="1"/>
</dbReference>
<evidence type="ECO:0000313" key="2">
    <source>
        <dbReference type="EMBL" id="KAF2671211.1"/>
    </source>
</evidence>
<dbReference type="PANTHER" id="PTHR11465">
    <property type="entry name" value="CATALASE"/>
    <property type="match status" value="1"/>
</dbReference>
<organism evidence="2 3">
    <name type="scientific">Microthyrium microscopicum</name>
    <dbReference type="NCBI Taxonomy" id="703497"/>
    <lineage>
        <taxon>Eukaryota</taxon>
        <taxon>Fungi</taxon>
        <taxon>Dikarya</taxon>
        <taxon>Ascomycota</taxon>
        <taxon>Pezizomycotina</taxon>
        <taxon>Dothideomycetes</taxon>
        <taxon>Dothideomycetes incertae sedis</taxon>
        <taxon>Microthyriales</taxon>
        <taxon>Microthyriaceae</taxon>
        <taxon>Microthyrium</taxon>
    </lineage>
</organism>
<dbReference type="GO" id="GO:0004096">
    <property type="term" value="F:catalase activity"/>
    <property type="evidence" value="ECO:0007669"/>
    <property type="project" value="InterPro"/>
</dbReference>
<gene>
    <name evidence="2" type="ORF">BT63DRAFT_210506</name>
</gene>
<proteinExistence type="predicted"/>
<accession>A0A6A6UI33</accession>
<dbReference type="InterPro" id="IPR011614">
    <property type="entry name" value="Catalase_core"/>
</dbReference>
<dbReference type="PANTHER" id="PTHR11465:SF62">
    <property type="entry name" value="CATALASE T"/>
    <property type="match status" value="1"/>
</dbReference>
<dbReference type="CDD" id="cd08153">
    <property type="entry name" value="srpA_like"/>
    <property type="match status" value="1"/>
</dbReference>
<evidence type="ECO:0000313" key="3">
    <source>
        <dbReference type="Proteomes" id="UP000799302"/>
    </source>
</evidence>
<dbReference type="EMBL" id="MU004233">
    <property type="protein sequence ID" value="KAF2671211.1"/>
    <property type="molecule type" value="Genomic_DNA"/>
</dbReference>
<keyword evidence="3" id="KW-1185">Reference proteome</keyword>
<dbReference type="PROSITE" id="PS51402">
    <property type="entry name" value="CATALASE_3"/>
    <property type="match status" value="1"/>
</dbReference>
<dbReference type="GO" id="GO:0042744">
    <property type="term" value="P:hydrogen peroxide catabolic process"/>
    <property type="evidence" value="ECO:0007669"/>
    <property type="project" value="TreeGrafter"/>
</dbReference>
<dbReference type="SUPFAM" id="SSF56634">
    <property type="entry name" value="Heme-dependent catalase-like"/>
    <property type="match status" value="1"/>
</dbReference>
<reference evidence="2" key="1">
    <citation type="journal article" date="2020" name="Stud. Mycol.">
        <title>101 Dothideomycetes genomes: a test case for predicting lifestyles and emergence of pathogens.</title>
        <authorList>
            <person name="Haridas S."/>
            <person name="Albert R."/>
            <person name="Binder M."/>
            <person name="Bloem J."/>
            <person name="Labutti K."/>
            <person name="Salamov A."/>
            <person name="Andreopoulos B."/>
            <person name="Baker S."/>
            <person name="Barry K."/>
            <person name="Bills G."/>
            <person name="Bluhm B."/>
            <person name="Cannon C."/>
            <person name="Castanera R."/>
            <person name="Culley D."/>
            <person name="Daum C."/>
            <person name="Ezra D."/>
            <person name="Gonzalez J."/>
            <person name="Henrissat B."/>
            <person name="Kuo A."/>
            <person name="Liang C."/>
            <person name="Lipzen A."/>
            <person name="Lutzoni F."/>
            <person name="Magnuson J."/>
            <person name="Mondo S."/>
            <person name="Nolan M."/>
            <person name="Ohm R."/>
            <person name="Pangilinan J."/>
            <person name="Park H.-J."/>
            <person name="Ramirez L."/>
            <person name="Alfaro M."/>
            <person name="Sun H."/>
            <person name="Tritt A."/>
            <person name="Yoshinaga Y."/>
            <person name="Zwiers L.-H."/>
            <person name="Turgeon B."/>
            <person name="Goodwin S."/>
            <person name="Spatafora J."/>
            <person name="Crous P."/>
            <person name="Grigoriev I."/>
        </authorList>
    </citation>
    <scope>NUCLEOTIDE SEQUENCE</scope>
    <source>
        <strain evidence="2">CBS 115976</strain>
    </source>
</reference>